<keyword evidence="2" id="KW-1185">Reference proteome</keyword>
<proteinExistence type="predicted"/>
<comment type="caution">
    <text evidence="1">The sequence shown here is derived from an EMBL/GenBank/DDBJ whole genome shotgun (WGS) entry which is preliminary data.</text>
</comment>
<organism evidence="1 2">
    <name type="scientific">Lecanicillium saksenae</name>
    <dbReference type="NCBI Taxonomy" id="468837"/>
    <lineage>
        <taxon>Eukaryota</taxon>
        <taxon>Fungi</taxon>
        <taxon>Dikarya</taxon>
        <taxon>Ascomycota</taxon>
        <taxon>Pezizomycotina</taxon>
        <taxon>Sordariomycetes</taxon>
        <taxon>Hypocreomycetidae</taxon>
        <taxon>Hypocreales</taxon>
        <taxon>Cordycipitaceae</taxon>
        <taxon>Lecanicillium</taxon>
    </lineage>
</organism>
<accession>A0ACC1R003</accession>
<dbReference type="Proteomes" id="UP001148737">
    <property type="component" value="Unassembled WGS sequence"/>
</dbReference>
<gene>
    <name evidence="1" type="ORF">NLG97_g3211</name>
</gene>
<evidence type="ECO:0000313" key="2">
    <source>
        <dbReference type="Proteomes" id="UP001148737"/>
    </source>
</evidence>
<reference evidence="1" key="1">
    <citation type="submission" date="2022-07" db="EMBL/GenBank/DDBJ databases">
        <title>Genome Sequence of Lecanicillium saksenae.</title>
        <authorList>
            <person name="Buettner E."/>
        </authorList>
    </citation>
    <scope>NUCLEOTIDE SEQUENCE</scope>
    <source>
        <strain evidence="1">VT-O1</strain>
    </source>
</reference>
<dbReference type="EMBL" id="JANAKD010000255">
    <property type="protein sequence ID" value="KAJ3495691.1"/>
    <property type="molecule type" value="Genomic_DNA"/>
</dbReference>
<name>A0ACC1R003_9HYPO</name>
<sequence>MKLSAAASFIFLALTSVCDAVTTRTALVTVENASQNNLMSVSLLHKYSDVFNNAIQYPIIHAADWGGDYMQAQYHTGITTTGRDWWLLTWFSEDLQWQYYTHPNNFRSVFDALDKAAPDAIDAVIGAAAALISSESGPVGAAAVTVAVALAKEVADQVFNAETTDGFKQHILRSDDENYVTRIIVKDNGEVEFHSHSGVSTTNYIARRAQ</sequence>
<evidence type="ECO:0000313" key="1">
    <source>
        <dbReference type="EMBL" id="KAJ3495691.1"/>
    </source>
</evidence>
<protein>
    <submittedName>
        <fullName evidence="1">Uncharacterized protein</fullName>
    </submittedName>
</protein>